<dbReference type="AlphaFoldDB" id="A0A1Z4LTQ1"/>
<keyword evidence="1" id="KW-0378">Hydrolase</keyword>
<proteinExistence type="predicted"/>
<evidence type="ECO:0000313" key="4">
    <source>
        <dbReference type="Proteomes" id="UP000218418"/>
    </source>
</evidence>
<reference evidence="3 4" key="1">
    <citation type="submission" date="2017-06" db="EMBL/GenBank/DDBJ databases">
        <title>Genome sequencing of cyanobaciteial culture collection at National Institute for Environmental Studies (NIES).</title>
        <authorList>
            <person name="Hirose Y."/>
            <person name="Shimura Y."/>
            <person name="Fujisawa T."/>
            <person name="Nakamura Y."/>
            <person name="Kawachi M."/>
        </authorList>
    </citation>
    <scope>NUCLEOTIDE SEQUENCE [LARGE SCALE GENOMIC DNA]</scope>
    <source>
        <strain evidence="3 4">NIES-267</strain>
    </source>
</reference>
<keyword evidence="4" id="KW-1185">Reference proteome</keyword>
<dbReference type="SUPFAM" id="SSF52540">
    <property type="entry name" value="P-loop containing nucleoside triphosphate hydrolases"/>
    <property type="match status" value="1"/>
</dbReference>
<dbReference type="Pfam" id="PF00271">
    <property type="entry name" value="Helicase_C"/>
    <property type="match status" value="1"/>
</dbReference>
<protein>
    <recommendedName>
        <fullName evidence="2">Helicase C-terminal domain-containing protein</fullName>
    </recommendedName>
</protein>
<evidence type="ECO:0000259" key="2">
    <source>
        <dbReference type="Pfam" id="PF00271"/>
    </source>
</evidence>
<accession>A0A1Z4LTQ1</accession>
<dbReference type="InterPro" id="IPR049730">
    <property type="entry name" value="SNF2/RAD54-like_C"/>
</dbReference>
<dbReference type="Gene3D" id="3.40.50.300">
    <property type="entry name" value="P-loop containing nucleotide triphosphate hydrolases"/>
    <property type="match status" value="1"/>
</dbReference>
<dbReference type="InterPro" id="IPR027417">
    <property type="entry name" value="P-loop_NTPase"/>
</dbReference>
<evidence type="ECO:0000256" key="1">
    <source>
        <dbReference type="ARBA" id="ARBA00022801"/>
    </source>
</evidence>
<name>A0A1Z4LTQ1_9CYAN</name>
<dbReference type="GO" id="GO:0016787">
    <property type="term" value="F:hydrolase activity"/>
    <property type="evidence" value="ECO:0007669"/>
    <property type="project" value="UniProtKB-KW"/>
</dbReference>
<sequence>MSNLQFANAIVNYDLPWNPMKIEQRIGRLHRIGQTQDVFIVNFCIANSIEEYILTVLHDKINMFELVVGEIETILGNMGDEFDFEDMVIDLWLANSHKDELDNAFDSFGGQLLDAKHSYQKVIVFDENLFGDDLEA</sequence>
<organism evidence="3 4">
    <name type="scientific">Calothrix parasitica NIES-267</name>
    <dbReference type="NCBI Taxonomy" id="1973488"/>
    <lineage>
        <taxon>Bacteria</taxon>
        <taxon>Bacillati</taxon>
        <taxon>Cyanobacteriota</taxon>
        <taxon>Cyanophyceae</taxon>
        <taxon>Nostocales</taxon>
        <taxon>Calotrichaceae</taxon>
        <taxon>Calothrix</taxon>
    </lineage>
</organism>
<dbReference type="InterPro" id="IPR001650">
    <property type="entry name" value="Helicase_C-like"/>
</dbReference>
<gene>
    <name evidence="3" type="ORF">NIES267_39340</name>
</gene>
<dbReference type="Proteomes" id="UP000218418">
    <property type="component" value="Chromosome"/>
</dbReference>
<dbReference type="CDD" id="cd18793">
    <property type="entry name" value="SF2_C_SNF"/>
    <property type="match status" value="1"/>
</dbReference>
<dbReference type="EMBL" id="AP018227">
    <property type="protein sequence ID" value="BAY84438.1"/>
    <property type="molecule type" value="Genomic_DNA"/>
</dbReference>
<evidence type="ECO:0000313" key="3">
    <source>
        <dbReference type="EMBL" id="BAY84438.1"/>
    </source>
</evidence>
<feature type="domain" description="Helicase C-terminal" evidence="2">
    <location>
        <begin position="3"/>
        <end position="33"/>
    </location>
</feature>
<dbReference type="PANTHER" id="PTHR10799">
    <property type="entry name" value="SNF2/RAD54 HELICASE FAMILY"/>
    <property type="match status" value="1"/>
</dbReference>